<sequence>MAAVPTDPWSAGFMALGSIAKQEPVSSGASNRSTAVFDNSGFAVSIGGGTVATSKTDAPTVPQSVGHVVNGVAGLLSSPVTVIVVGLALFLYLKHK</sequence>
<dbReference type="Proteomes" id="UP000475582">
    <property type="component" value="Unassembled WGS sequence"/>
</dbReference>
<proteinExistence type="predicted"/>
<keyword evidence="1" id="KW-0472">Membrane</keyword>
<keyword evidence="1" id="KW-0812">Transmembrane</keyword>
<evidence type="ECO:0000256" key="1">
    <source>
        <dbReference type="SAM" id="Phobius"/>
    </source>
</evidence>
<protein>
    <submittedName>
        <fullName evidence="2">Uncharacterized protein</fullName>
    </submittedName>
</protein>
<dbReference type="RefSeq" id="WP_155461623.1">
    <property type="nucleotide sequence ID" value="NZ_WNKY01000001.1"/>
</dbReference>
<name>A0A6L6PC94_9BURK</name>
<gene>
    <name evidence="2" type="ORF">GM676_01620</name>
</gene>
<dbReference type="AlphaFoldDB" id="A0A6L6PC94"/>
<reference evidence="2 3" key="1">
    <citation type="submission" date="2019-11" db="EMBL/GenBank/DDBJ databases">
        <title>Type strains purchased from KCTC, JCM and DSMZ.</title>
        <authorList>
            <person name="Lu H."/>
        </authorList>
    </citation>
    <scope>NUCLEOTIDE SEQUENCE [LARGE SCALE GENOMIC DNA]</scope>
    <source>
        <strain evidence="2 3">KCTC 22382</strain>
    </source>
</reference>
<accession>A0A6L6PC94</accession>
<keyword evidence="1" id="KW-1133">Transmembrane helix</keyword>
<dbReference type="EMBL" id="WNKY01000001">
    <property type="protein sequence ID" value="MTV36279.1"/>
    <property type="molecule type" value="Genomic_DNA"/>
</dbReference>
<evidence type="ECO:0000313" key="2">
    <source>
        <dbReference type="EMBL" id="MTV36279.1"/>
    </source>
</evidence>
<keyword evidence="3" id="KW-1185">Reference proteome</keyword>
<evidence type="ECO:0000313" key="3">
    <source>
        <dbReference type="Proteomes" id="UP000475582"/>
    </source>
</evidence>
<comment type="caution">
    <text evidence="2">The sequence shown here is derived from an EMBL/GenBank/DDBJ whole genome shotgun (WGS) entry which is preliminary data.</text>
</comment>
<feature type="transmembrane region" description="Helical" evidence="1">
    <location>
        <begin position="72"/>
        <end position="93"/>
    </location>
</feature>
<organism evidence="2 3">
    <name type="scientific">Duganella radicis</name>
    <dbReference type="NCBI Taxonomy" id="551988"/>
    <lineage>
        <taxon>Bacteria</taxon>
        <taxon>Pseudomonadati</taxon>
        <taxon>Pseudomonadota</taxon>
        <taxon>Betaproteobacteria</taxon>
        <taxon>Burkholderiales</taxon>
        <taxon>Oxalobacteraceae</taxon>
        <taxon>Telluria group</taxon>
        <taxon>Duganella</taxon>
    </lineage>
</organism>